<accession>A0A1M7A0L3</accession>
<dbReference type="Proteomes" id="UP000093508">
    <property type="component" value="Unassembled WGS sequence"/>
</dbReference>
<dbReference type="OrthoDB" id="658938at2"/>
<keyword evidence="3" id="KW-1185">Reference proteome</keyword>
<protein>
    <recommendedName>
        <fullName evidence="5">Chaperone of endosialidase</fullName>
    </recommendedName>
</protein>
<dbReference type="Proteomes" id="UP000184069">
    <property type="component" value="Unassembled WGS sequence"/>
</dbReference>
<name>A0A1M7A0L3_9FLAO</name>
<dbReference type="AlphaFoldDB" id="A0A1M7A0L3"/>
<evidence type="ECO:0000313" key="2">
    <source>
        <dbReference type="EMBL" id="SHL36200.1"/>
    </source>
</evidence>
<evidence type="ECO:0008006" key="5">
    <source>
        <dbReference type="Google" id="ProtNLM"/>
    </source>
</evidence>
<sequence>MAKKTITELKNYFKAGKRPTEGQFGDVMDSFANLEDPQLFPKNYFEKRLSLDFPHNVADQAVDILLGNRGMSGRLEIEIVGTWMYWNSVGNIKKLFQVGFNPDNGVWYTPTSRIVEAAGLITNHIYIGDIVWDAAINQYKIPIYHTHFSGNIYDVRITYHCPFDTQDLSEVKLSDVYTNALTGQRVHHINYNYNLGVGTSLPETSLHVMAPKDKGHSNVVGAMFDRNEAAGGSNIVQLKYHSTADLELNSLFTGTNFRYGSYGDFNIVNNIDDGTYGAINIVTNKQTRLSIMPNGNIGIGTVNPISKLDVRGNIVAGITDATEGINAFAIRYENGSVNNWGSLRSGAETYMSYGVKADNKTAYGWLSGSGSYPSYKTAVTTGNDGIRFLSSAYEKIAQDSPVTMSELMRITPGGNVGIGTRNPDQKLTVKGKIHAEDVIVDMNVPADYVFQKYFDGESSLRPDYQMPTLQKLEAFVKENKHLPEIPSGDAIKKDGVNLGDFQMKLLQKIEELTLYVISQNKEIENLKAIIEK</sequence>
<organism evidence="2 4">
    <name type="scientific">Chryseobacterium contaminans</name>
    <dbReference type="NCBI Taxonomy" id="1423959"/>
    <lineage>
        <taxon>Bacteria</taxon>
        <taxon>Pseudomonadati</taxon>
        <taxon>Bacteroidota</taxon>
        <taxon>Flavobacteriia</taxon>
        <taxon>Flavobacteriales</taxon>
        <taxon>Weeksellaceae</taxon>
        <taxon>Chryseobacterium group</taxon>
        <taxon>Chryseobacterium</taxon>
    </lineage>
</organism>
<evidence type="ECO:0000313" key="3">
    <source>
        <dbReference type="Proteomes" id="UP000093508"/>
    </source>
</evidence>
<reference evidence="2 4" key="2">
    <citation type="submission" date="2016-11" db="EMBL/GenBank/DDBJ databases">
        <authorList>
            <person name="Jaros S."/>
            <person name="Januszkiewicz K."/>
            <person name="Wedrychowicz H."/>
        </authorList>
    </citation>
    <scope>NUCLEOTIDE SEQUENCE [LARGE SCALE GENOMIC DNA]</scope>
    <source>
        <strain evidence="2 4">DSM 27621</strain>
    </source>
</reference>
<dbReference type="EMBL" id="MAYF01000002">
    <property type="protein sequence ID" value="OCA80506.1"/>
    <property type="molecule type" value="Genomic_DNA"/>
</dbReference>
<dbReference type="RefSeq" id="WP_066690716.1">
    <property type="nucleotide sequence ID" value="NZ_FRBM01000003.1"/>
</dbReference>
<reference evidence="1 3" key="1">
    <citation type="submission" date="2016-07" db="EMBL/GenBank/DDBJ databases">
        <authorList>
            <person name="Jeong J.-J."/>
            <person name="Kim D.W."/>
            <person name="Sang M.K."/>
            <person name="Choi I.-G."/>
            <person name="Kim K.D."/>
        </authorList>
    </citation>
    <scope>NUCLEOTIDE SEQUENCE [LARGE SCALE GENOMIC DNA]</scope>
    <source>
        <strain evidence="1 3">C-26</strain>
    </source>
</reference>
<evidence type="ECO:0000313" key="4">
    <source>
        <dbReference type="Proteomes" id="UP000184069"/>
    </source>
</evidence>
<dbReference type="EMBL" id="FRBM01000003">
    <property type="protein sequence ID" value="SHL36200.1"/>
    <property type="molecule type" value="Genomic_DNA"/>
</dbReference>
<dbReference type="STRING" id="1423959.SAMN05444407_103438"/>
<gene>
    <name evidence="1" type="ORF">BBH99_04050</name>
    <name evidence="2" type="ORF">SAMN05444407_103438</name>
</gene>
<proteinExistence type="predicted"/>
<evidence type="ECO:0000313" key="1">
    <source>
        <dbReference type="EMBL" id="OCA80506.1"/>
    </source>
</evidence>